<dbReference type="Gene3D" id="1.20.120.350">
    <property type="entry name" value="Voltage-gated potassium channels. Chain C"/>
    <property type="match status" value="1"/>
</dbReference>
<keyword evidence="5" id="KW-0406">Ion transport</keyword>
<dbReference type="SUPFAM" id="SSF81324">
    <property type="entry name" value="Voltage-gated potassium channels"/>
    <property type="match status" value="1"/>
</dbReference>
<feature type="transmembrane region" description="Helical" evidence="9">
    <location>
        <begin position="146"/>
        <end position="165"/>
    </location>
</feature>
<dbReference type="RefSeq" id="WP_173059837.1">
    <property type="nucleotide sequence ID" value="NZ_AP022853.1"/>
</dbReference>
<feature type="transmembrane region" description="Helical" evidence="9">
    <location>
        <begin position="29"/>
        <end position="46"/>
    </location>
</feature>
<sequence>MSIDLRRWFGMGGVGAHENPLAYIWERRLHWVMIVVALMAVPAFYLEALQREVPLQHIGWALDLFIFVAFSLETAWMLHLCHNKTVYLKYNWLNVLIIGASALGLVGLPSEWLPLVRLLRVAYVALILARMLASVRILFSTNAIPYAFTLGLVTLISAGAGFYWLEPTIHSFGEGLWLAFTTGATVGYGDYVPTTPISRAFAVVMVVVGFTVFSLVTASVSALFVGEDEKRLRREMHQNVLELRREIAEMRAELQHQGMIGQDSSADEAKKSPANEEI</sequence>
<evidence type="ECO:0000256" key="7">
    <source>
        <dbReference type="ARBA" id="ARBA00023303"/>
    </source>
</evidence>
<keyword evidence="4 9" id="KW-1133">Transmembrane helix</keyword>
<dbReference type="GO" id="GO:0008076">
    <property type="term" value="C:voltage-gated potassium channel complex"/>
    <property type="evidence" value="ECO:0007669"/>
    <property type="project" value="InterPro"/>
</dbReference>
<reference evidence="12" key="1">
    <citation type="submission" date="2020-03" db="EMBL/GenBank/DDBJ databases">
        <title>Complete genome sequence of sulfur-oxidizing bacterium skT11.</title>
        <authorList>
            <person name="Kanda M."/>
            <person name="Kojima H."/>
            <person name="Fukui M."/>
        </authorList>
    </citation>
    <scope>NUCLEOTIDE SEQUENCE [LARGE SCALE GENOMIC DNA]</scope>
    <source>
        <strain evidence="12">skT11</strain>
    </source>
</reference>
<evidence type="ECO:0000256" key="8">
    <source>
        <dbReference type="SAM" id="MobiDB-lite"/>
    </source>
</evidence>
<dbReference type="Gene3D" id="1.10.287.70">
    <property type="match status" value="1"/>
</dbReference>
<feature type="domain" description="Potassium channel" evidence="10">
    <location>
        <begin position="152"/>
        <end position="223"/>
    </location>
</feature>
<dbReference type="InterPro" id="IPR028325">
    <property type="entry name" value="VG_K_chnl"/>
</dbReference>
<comment type="subcellular location">
    <subcellularLocation>
        <location evidence="1">Membrane</location>
        <topology evidence="1">Multi-pass membrane protein</topology>
    </subcellularLocation>
</comment>
<dbReference type="EMBL" id="AP022853">
    <property type="protein sequence ID" value="BCB25598.1"/>
    <property type="molecule type" value="Genomic_DNA"/>
</dbReference>
<gene>
    <name evidence="11" type="ORF">SKTS_04840</name>
</gene>
<feature type="transmembrane region" description="Helical" evidence="9">
    <location>
        <begin position="90"/>
        <end position="109"/>
    </location>
</feature>
<proteinExistence type="predicted"/>
<evidence type="ECO:0000256" key="1">
    <source>
        <dbReference type="ARBA" id="ARBA00004141"/>
    </source>
</evidence>
<evidence type="ECO:0000256" key="4">
    <source>
        <dbReference type="ARBA" id="ARBA00022989"/>
    </source>
</evidence>
<feature type="transmembrane region" description="Helical" evidence="9">
    <location>
        <begin position="200"/>
        <end position="226"/>
    </location>
</feature>
<dbReference type="AlphaFoldDB" id="A0A6F8V7C5"/>
<evidence type="ECO:0000313" key="12">
    <source>
        <dbReference type="Proteomes" id="UP000502260"/>
    </source>
</evidence>
<evidence type="ECO:0000256" key="9">
    <source>
        <dbReference type="SAM" id="Phobius"/>
    </source>
</evidence>
<feature type="region of interest" description="Disordered" evidence="8">
    <location>
        <begin position="258"/>
        <end position="278"/>
    </location>
</feature>
<keyword evidence="3 9" id="KW-0812">Transmembrane</keyword>
<keyword evidence="12" id="KW-1185">Reference proteome</keyword>
<organism evidence="11 12">
    <name type="scientific">Sulfurimicrobium lacus</name>
    <dbReference type="NCBI Taxonomy" id="2715678"/>
    <lineage>
        <taxon>Bacteria</taxon>
        <taxon>Pseudomonadati</taxon>
        <taxon>Pseudomonadota</taxon>
        <taxon>Betaproteobacteria</taxon>
        <taxon>Nitrosomonadales</taxon>
        <taxon>Sulfuricellaceae</taxon>
        <taxon>Sulfurimicrobium</taxon>
    </lineage>
</organism>
<feature type="transmembrane region" description="Helical" evidence="9">
    <location>
        <begin position="58"/>
        <end position="78"/>
    </location>
</feature>
<dbReference type="KEGG" id="slac:SKTS_04840"/>
<evidence type="ECO:0000259" key="10">
    <source>
        <dbReference type="Pfam" id="PF07885"/>
    </source>
</evidence>
<keyword evidence="7" id="KW-0407">Ion channel</keyword>
<evidence type="ECO:0000256" key="6">
    <source>
        <dbReference type="ARBA" id="ARBA00023136"/>
    </source>
</evidence>
<dbReference type="Pfam" id="PF07885">
    <property type="entry name" value="Ion_trans_2"/>
    <property type="match status" value="1"/>
</dbReference>
<dbReference type="InterPro" id="IPR027359">
    <property type="entry name" value="Volt_channel_dom_sf"/>
</dbReference>
<dbReference type="PANTHER" id="PTHR11537">
    <property type="entry name" value="VOLTAGE-GATED POTASSIUM CHANNEL"/>
    <property type="match status" value="1"/>
</dbReference>
<dbReference type="Proteomes" id="UP000502260">
    <property type="component" value="Chromosome"/>
</dbReference>
<protein>
    <submittedName>
        <fullName evidence="11">Ion transporter</fullName>
    </submittedName>
</protein>
<evidence type="ECO:0000313" key="11">
    <source>
        <dbReference type="EMBL" id="BCB25598.1"/>
    </source>
</evidence>
<keyword evidence="2" id="KW-0813">Transport</keyword>
<evidence type="ECO:0000256" key="3">
    <source>
        <dbReference type="ARBA" id="ARBA00022692"/>
    </source>
</evidence>
<accession>A0A6F8V7C5</accession>
<keyword evidence="6 9" id="KW-0472">Membrane</keyword>
<dbReference type="GO" id="GO:0005249">
    <property type="term" value="F:voltage-gated potassium channel activity"/>
    <property type="evidence" value="ECO:0007669"/>
    <property type="project" value="InterPro"/>
</dbReference>
<dbReference type="PANTHER" id="PTHR11537:SF254">
    <property type="entry name" value="POTASSIUM VOLTAGE-GATED CHANNEL PROTEIN SHAB"/>
    <property type="match status" value="1"/>
</dbReference>
<evidence type="ECO:0000256" key="2">
    <source>
        <dbReference type="ARBA" id="ARBA00022448"/>
    </source>
</evidence>
<evidence type="ECO:0000256" key="5">
    <source>
        <dbReference type="ARBA" id="ARBA00023065"/>
    </source>
</evidence>
<dbReference type="GO" id="GO:0001508">
    <property type="term" value="P:action potential"/>
    <property type="evidence" value="ECO:0007669"/>
    <property type="project" value="TreeGrafter"/>
</dbReference>
<name>A0A6F8V7C5_9PROT</name>
<dbReference type="InterPro" id="IPR013099">
    <property type="entry name" value="K_chnl_dom"/>
</dbReference>
<feature type="compositionally biased region" description="Basic and acidic residues" evidence="8">
    <location>
        <begin position="267"/>
        <end position="278"/>
    </location>
</feature>